<feature type="transmembrane region" description="Helical" evidence="1">
    <location>
        <begin position="20"/>
        <end position="39"/>
    </location>
</feature>
<keyword evidence="1" id="KW-1133">Transmembrane helix</keyword>
<evidence type="ECO:0000313" key="2">
    <source>
        <dbReference type="EMBL" id="EEP60069.1"/>
    </source>
</evidence>
<protein>
    <submittedName>
        <fullName evidence="2">Metallopeptidase, M50 family</fullName>
    </submittedName>
</protein>
<proteinExistence type="predicted"/>
<dbReference type="EMBL" id="ABZS01000157">
    <property type="protein sequence ID" value="EEP60069.1"/>
    <property type="molecule type" value="Genomic_DNA"/>
</dbReference>
<comment type="caution">
    <text evidence="2">The sequence shown here is derived from an EMBL/GenBank/DDBJ whole genome shotgun (WGS) entry which is preliminary data.</text>
</comment>
<accession>C4FLI8</accession>
<dbReference type="AlphaFoldDB" id="C4FLI8"/>
<evidence type="ECO:0000313" key="3">
    <source>
        <dbReference type="Proteomes" id="UP000005540"/>
    </source>
</evidence>
<evidence type="ECO:0000256" key="1">
    <source>
        <dbReference type="SAM" id="Phobius"/>
    </source>
</evidence>
<reference evidence="2 3" key="1">
    <citation type="submission" date="2009-04" db="EMBL/GenBank/DDBJ databases">
        <authorList>
            <person name="Reysenbach A.-L."/>
            <person name="Heidelberg J.F."/>
            <person name="Nelson W.C."/>
        </authorList>
    </citation>
    <scope>NUCLEOTIDE SEQUENCE [LARGE SCALE GENOMIC DNA]</scope>
    <source>
        <strain evidence="2 3">SS-5</strain>
    </source>
</reference>
<sequence>MNAIPLFKIFGIQVYIDYSWFIAFTLITLTLSQGFYPTLYKNLSQFDIYSRAVSAIMLFY</sequence>
<organism evidence="2 3">
    <name type="scientific">Sulfurihydrogenibium yellowstonense SS-5</name>
    <dbReference type="NCBI Taxonomy" id="432331"/>
    <lineage>
        <taxon>Bacteria</taxon>
        <taxon>Pseudomonadati</taxon>
        <taxon>Aquificota</taxon>
        <taxon>Aquificia</taxon>
        <taxon>Aquificales</taxon>
        <taxon>Hydrogenothermaceae</taxon>
        <taxon>Sulfurihydrogenibium</taxon>
    </lineage>
</organism>
<dbReference type="Proteomes" id="UP000005540">
    <property type="component" value="Unassembled WGS sequence"/>
</dbReference>
<keyword evidence="3" id="KW-1185">Reference proteome</keyword>
<keyword evidence="1" id="KW-0812">Transmembrane</keyword>
<name>C4FLI8_9AQUI</name>
<gene>
    <name evidence="2" type="ORF">SULYE_1443</name>
</gene>
<feature type="non-terminal residue" evidence="2">
    <location>
        <position position="60"/>
    </location>
</feature>
<keyword evidence="1" id="KW-0472">Membrane</keyword>